<dbReference type="Proteomes" id="UP000011086">
    <property type="component" value="Unassembled WGS sequence"/>
</dbReference>
<feature type="compositionally biased region" description="Low complexity" evidence="1">
    <location>
        <begin position="1"/>
        <end position="16"/>
    </location>
</feature>
<feature type="region of interest" description="Disordered" evidence="1">
    <location>
        <begin position="215"/>
        <end position="349"/>
    </location>
</feature>
<sequence>MAPTTTAATNGTPAGAVVGHQRRPTKTHVVPVLPLPLDRKHREQRQQREMRAAQAAAPSTPTATAHNHASAQPRDAPAADSNARPQANGKADYSPRREVPTATVQKNNESGSTARENHSAVRQGMQITITPRTSPLPSCRNFDFVSDQGLSTASVPPSATAPAMPRQPLAANHFTNTMGAPPPPHSATYSGFVPPPHMVDIHSRGKENIPPTSNGIMMPPQQPPFRPPPHQLHHPHPSESSIMFGGFQGSNNTSPGPASAGMYPPPGIPFNEHPHASNGHSHGWQPEHANDGGPVYPPAVAPNVLPSPSHSFQGSMSSNTAESGPNREENGHTYMPPPVMMNNGMANGHHMENHNAVLPVMPPNSTHPTPPRFIISQIHQHEIQKYFEFNFNNPASADCQIVIRFSPESDNNPWRAPVELFGHRFILSISPALRAHLRQTGNDRDVAIVLNDPYLRTDVMWDCLASLYGRPLSDIPEGDFARAAGFLATGCALQLSSIIRKGVEDVMHSIQHWETLERGIELVFLGTTEFVNDASYSQPSHEIRYRHGPASNALMEFIVEWIIRHIPVSYSFDSIFHLPSYSRLPNVAMPPRRDVSAEETLAPTVQVPTKEKNPMLKMMKFGDLPLASSQPSREENGHSPVSSVPSSSPVKVNAIISRILVNLPYAILKDIVEFKDAGNFDGLMTTPLRHQIFSQIIKERESRRLEVVEAIKAGKWTESSIKTRLASDGEDAGSQRWDVLGWKETYVFKDGASNIFRQWEPVRFQ</sequence>
<evidence type="ECO:0008006" key="3">
    <source>
        <dbReference type="Google" id="ProtNLM"/>
    </source>
</evidence>
<evidence type="ECO:0000313" key="2">
    <source>
        <dbReference type="EMBL" id="ELQ44135.1"/>
    </source>
</evidence>
<feature type="compositionally biased region" description="Polar residues" evidence="1">
    <location>
        <begin position="102"/>
        <end position="114"/>
    </location>
</feature>
<feature type="compositionally biased region" description="Low complexity" evidence="1">
    <location>
        <begin position="52"/>
        <end position="71"/>
    </location>
</feature>
<gene>
    <name evidence="2" type="ORF">OOU_Y34scaffold00097g4</name>
</gene>
<name>A0AA97P8N9_PYRO3</name>
<feature type="compositionally biased region" description="Pro residues" evidence="1">
    <location>
        <begin position="220"/>
        <end position="230"/>
    </location>
</feature>
<feature type="compositionally biased region" description="Basic and acidic residues" evidence="1">
    <location>
        <begin position="37"/>
        <end position="51"/>
    </location>
</feature>
<feature type="region of interest" description="Disordered" evidence="1">
    <location>
        <begin position="1"/>
        <end position="121"/>
    </location>
</feature>
<protein>
    <recommendedName>
        <fullName evidence="3">BTB domain-containing protein</fullName>
    </recommendedName>
</protein>
<reference evidence="2" key="1">
    <citation type="journal article" date="2012" name="PLoS Genet.">
        <title>Comparative analysis of the genomes of two field isolates of the rice blast fungus Magnaporthe oryzae.</title>
        <authorList>
            <person name="Xue M."/>
            <person name="Yang J."/>
            <person name="Li Z."/>
            <person name="Hu S."/>
            <person name="Yao N."/>
            <person name="Dean R.A."/>
            <person name="Zhao W."/>
            <person name="Shen M."/>
            <person name="Zhang H."/>
            <person name="Li C."/>
            <person name="Liu L."/>
            <person name="Cao L."/>
            <person name="Xu X."/>
            <person name="Xing Y."/>
            <person name="Hsiang T."/>
            <person name="Zhang Z."/>
            <person name="Xu J.R."/>
            <person name="Peng Y.L."/>
        </authorList>
    </citation>
    <scope>NUCLEOTIDE SEQUENCE</scope>
    <source>
        <strain evidence="2">Y34</strain>
    </source>
</reference>
<accession>A0AA97P8N9</accession>
<feature type="compositionally biased region" description="Polar residues" evidence="1">
    <location>
        <begin position="306"/>
        <end position="323"/>
    </location>
</feature>
<feature type="compositionally biased region" description="Low complexity" evidence="1">
    <location>
        <begin position="639"/>
        <end position="648"/>
    </location>
</feature>
<dbReference type="EMBL" id="JH793603">
    <property type="protein sequence ID" value="ELQ44135.1"/>
    <property type="molecule type" value="Genomic_DNA"/>
</dbReference>
<proteinExistence type="predicted"/>
<evidence type="ECO:0000256" key="1">
    <source>
        <dbReference type="SAM" id="MobiDB-lite"/>
    </source>
</evidence>
<organism evidence="2">
    <name type="scientific">Pyricularia oryzae (strain Y34)</name>
    <name type="common">Rice blast fungus</name>
    <name type="synonym">Magnaporthe oryzae</name>
    <dbReference type="NCBI Taxonomy" id="1143189"/>
    <lineage>
        <taxon>Eukaryota</taxon>
        <taxon>Fungi</taxon>
        <taxon>Dikarya</taxon>
        <taxon>Ascomycota</taxon>
        <taxon>Pezizomycotina</taxon>
        <taxon>Sordariomycetes</taxon>
        <taxon>Sordariomycetidae</taxon>
        <taxon>Magnaporthales</taxon>
        <taxon>Pyriculariaceae</taxon>
        <taxon>Pyricularia</taxon>
    </lineage>
</organism>
<dbReference type="AlphaFoldDB" id="A0AA97P8N9"/>
<feature type="region of interest" description="Disordered" evidence="1">
    <location>
        <begin position="627"/>
        <end position="648"/>
    </location>
</feature>